<dbReference type="EMBL" id="JAZAVJ010000006">
    <property type="protein sequence ID" value="KAK7424038.1"/>
    <property type="molecule type" value="Genomic_DNA"/>
</dbReference>
<comment type="similarity">
    <text evidence="2">Belongs to the class-II pyridoxal-phosphate-dependent aminotransferase family. BioF subfamily.</text>
</comment>
<comment type="caution">
    <text evidence="6">The sequence shown here is derived from an EMBL/GenBank/DDBJ whole genome shotgun (WGS) entry which is preliminary data.</text>
</comment>
<keyword evidence="4" id="KW-0663">Pyridoxal phosphate</keyword>
<sequence length="929" mass="101000">MDHGLVSLEAKLASLLARRESRSQLRRLTTVSPGMVDFSSNSYLSLSNHPDVQRAYLSFLNSQLGKPSPLPATSPSLLGSGGSRLLDGNSSFAETLERDIASFHCAPAGLLFNSGFDANVGLFSCVPQPGDVIVYDELIHASVHDGMKLSRAAQKLPFRHNTVTTDPTHTGKGIKGLNAVLQDLVVGNQGKELFEGKRNVFIAVEGVYSMDGDVAPLREIVECVEQRFPNGNGHIIVDEAHSTGIFGEQGRGLVCDLGLEERVFARVHTFGKAMGCSGAIVLSSHTTRAYLINYARTLIYTTAMALPALASIKVTYDFLMNNGGEPLMRNLHQLMEHTHNLFQASCALHNPPPDLLRLSPDPPTSPIIPLFTSHPRSLAQYCQQAGFMVRPIVAPTVPEGSERFNLSNARAELDMGSNTPTVRSKSNWEPSVSYVLSSFTTSGGVTIQPYFRWGIQFSVNIYNQVTVSPAITSQSMVTIKSVFSYDPTDSCPAANKLAVSTFLTTNSNMVFRSGVYETLHNGDSRAVNQCFDVPDLVPSTDEIKALGSVGGEFCTSFLGYMPPKSTKLDTSAVFTPSTTITQRTTTVVPIATTKTTTATRYMETRGFAEVPLTTYTVTGSETASFPLLNMKRDIVTILPAELVARAVPTPPALLNWDRTKISFACRQVATGTTTVTQTVTTTVPSGADSTTITVTANPNGPLVTQTVTENWIKYNGMVLKTTQYHYYAEPTVTACAEPAPDSGQCFKIKVHGPDWVDGQYMKYWDHSGFVAANAVDVPYDTYYLTSSGKLVMQDRRNADALVLFAGSLFTPPGSTPRSLPNVIWGGESDRDLTNHERFLCSKDTNPCSRVLHCNTETRDGISFLPPAYYKSGYNAELVHFRALVGTVEGSVPASFTWEEAPCVCGGDFYWTIKAGWETDEESGGWIFVG</sequence>
<dbReference type="InterPro" id="IPR050087">
    <property type="entry name" value="AON_synthase_class-II"/>
</dbReference>
<evidence type="ECO:0000313" key="6">
    <source>
        <dbReference type="EMBL" id="KAK7424038.1"/>
    </source>
</evidence>
<dbReference type="InterPro" id="IPR015421">
    <property type="entry name" value="PyrdxlP-dep_Trfase_major"/>
</dbReference>
<dbReference type="InterPro" id="IPR015422">
    <property type="entry name" value="PyrdxlP-dep_Trfase_small"/>
</dbReference>
<dbReference type="Pfam" id="PF00155">
    <property type="entry name" value="Aminotran_1_2"/>
    <property type="match status" value="1"/>
</dbReference>
<dbReference type="PANTHER" id="PTHR13693:SF77">
    <property type="entry name" value="8-AMINO-7-OXONONANOATE SYNTHASE"/>
    <property type="match status" value="1"/>
</dbReference>
<comment type="cofactor">
    <cofactor evidence="1">
        <name>pyridoxal 5'-phosphate</name>
        <dbReference type="ChEBI" id="CHEBI:597326"/>
    </cofactor>
</comment>
<evidence type="ECO:0000256" key="3">
    <source>
        <dbReference type="ARBA" id="ARBA00022679"/>
    </source>
</evidence>
<keyword evidence="7" id="KW-1185">Reference proteome</keyword>
<name>A0ABR1HTL8_9HYPO</name>
<keyword evidence="3" id="KW-0808">Transferase</keyword>
<dbReference type="PANTHER" id="PTHR13693">
    <property type="entry name" value="CLASS II AMINOTRANSFERASE/8-AMINO-7-OXONONANOATE SYNTHASE"/>
    <property type="match status" value="1"/>
</dbReference>
<feature type="domain" description="Aminotransferase class I/classII large" evidence="5">
    <location>
        <begin position="35"/>
        <end position="406"/>
    </location>
</feature>
<dbReference type="InterPro" id="IPR004839">
    <property type="entry name" value="Aminotransferase_I/II_large"/>
</dbReference>
<evidence type="ECO:0000256" key="2">
    <source>
        <dbReference type="ARBA" id="ARBA00010008"/>
    </source>
</evidence>
<accession>A0ABR1HTL8</accession>
<gene>
    <name evidence="6" type="ORF">QQX98_000648</name>
</gene>
<proteinExistence type="inferred from homology"/>
<evidence type="ECO:0000313" key="7">
    <source>
        <dbReference type="Proteomes" id="UP001498476"/>
    </source>
</evidence>
<protein>
    <recommendedName>
        <fullName evidence="5">Aminotransferase class I/classII large domain-containing protein</fullName>
    </recommendedName>
</protein>
<dbReference type="InterPro" id="IPR015424">
    <property type="entry name" value="PyrdxlP-dep_Trfase"/>
</dbReference>
<evidence type="ECO:0000256" key="4">
    <source>
        <dbReference type="ARBA" id="ARBA00022898"/>
    </source>
</evidence>
<dbReference type="SUPFAM" id="SSF53383">
    <property type="entry name" value="PLP-dependent transferases"/>
    <property type="match status" value="1"/>
</dbReference>
<evidence type="ECO:0000256" key="1">
    <source>
        <dbReference type="ARBA" id="ARBA00001933"/>
    </source>
</evidence>
<organism evidence="6 7">
    <name type="scientific">Neonectria punicea</name>
    <dbReference type="NCBI Taxonomy" id="979145"/>
    <lineage>
        <taxon>Eukaryota</taxon>
        <taxon>Fungi</taxon>
        <taxon>Dikarya</taxon>
        <taxon>Ascomycota</taxon>
        <taxon>Pezizomycotina</taxon>
        <taxon>Sordariomycetes</taxon>
        <taxon>Hypocreomycetidae</taxon>
        <taxon>Hypocreales</taxon>
        <taxon>Nectriaceae</taxon>
        <taxon>Neonectria</taxon>
    </lineage>
</organism>
<dbReference type="Proteomes" id="UP001498476">
    <property type="component" value="Unassembled WGS sequence"/>
</dbReference>
<evidence type="ECO:0000259" key="5">
    <source>
        <dbReference type="Pfam" id="PF00155"/>
    </source>
</evidence>
<dbReference type="Gene3D" id="3.40.640.10">
    <property type="entry name" value="Type I PLP-dependent aspartate aminotransferase-like (Major domain)"/>
    <property type="match status" value="1"/>
</dbReference>
<dbReference type="Gene3D" id="3.90.1150.10">
    <property type="entry name" value="Aspartate Aminotransferase, domain 1"/>
    <property type="match status" value="1"/>
</dbReference>
<reference evidence="6 7" key="1">
    <citation type="journal article" date="2025" name="Microbiol. Resour. Announc.">
        <title>Draft genome sequences for Neonectria magnoliae and Neonectria punicea, canker pathogens of Liriodendron tulipifera and Acer saccharum in West Virginia.</title>
        <authorList>
            <person name="Petronek H.M."/>
            <person name="Kasson M.T."/>
            <person name="Metheny A.M."/>
            <person name="Stauder C.M."/>
            <person name="Lovett B."/>
            <person name="Lynch S.C."/>
            <person name="Garnas J.R."/>
            <person name="Kasson L.R."/>
            <person name="Stajich J.E."/>
        </authorList>
    </citation>
    <scope>NUCLEOTIDE SEQUENCE [LARGE SCALE GENOMIC DNA]</scope>
    <source>
        <strain evidence="6 7">NRRL 64653</strain>
    </source>
</reference>